<dbReference type="CDD" id="cd03451">
    <property type="entry name" value="FkbR2"/>
    <property type="match status" value="1"/>
</dbReference>
<dbReference type="AlphaFoldDB" id="A0A852T7S3"/>
<dbReference type="InterPro" id="IPR029069">
    <property type="entry name" value="HotDog_dom_sf"/>
</dbReference>
<dbReference type="Gene3D" id="3.10.129.10">
    <property type="entry name" value="Hotdog Thioesterase"/>
    <property type="match status" value="1"/>
</dbReference>
<feature type="domain" description="MaoC-like" evidence="1">
    <location>
        <begin position="12"/>
        <end position="115"/>
    </location>
</feature>
<dbReference type="PANTHER" id="PTHR43664:SF1">
    <property type="entry name" value="BETA-METHYLMALYL-COA DEHYDRATASE"/>
    <property type="match status" value="1"/>
</dbReference>
<evidence type="ECO:0000313" key="3">
    <source>
        <dbReference type="Proteomes" id="UP000548423"/>
    </source>
</evidence>
<name>A0A852T7S3_9BACI</name>
<reference evidence="3" key="1">
    <citation type="submission" date="2020-07" db="EMBL/GenBank/DDBJ databases">
        <authorList>
            <person name="Partida-Martinez L."/>
            <person name="Huntemann M."/>
            <person name="Clum A."/>
            <person name="Wang J."/>
            <person name="Palaniappan K."/>
            <person name="Ritter S."/>
            <person name="Chen I.-M."/>
            <person name="Stamatis D."/>
            <person name="Reddy T."/>
            <person name="O'Malley R."/>
            <person name="Daum C."/>
            <person name="Shapiro N."/>
            <person name="Ivanova N."/>
            <person name="Kyrpides N."/>
            <person name="Woyke T."/>
        </authorList>
    </citation>
    <scope>NUCLEOTIDE SEQUENCE [LARGE SCALE GENOMIC DNA]</scope>
    <source>
        <strain evidence="3">AT2.8</strain>
    </source>
</reference>
<protein>
    <submittedName>
        <fullName evidence="2">Acyl dehydratase</fullName>
    </submittedName>
</protein>
<dbReference type="InterPro" id="IPR052342">
    <property type="entry name" value="MCH/BMMD"/>
</dbReference>
<sequence>MISGKYFEELNIGDVYEHLITRTVTETDNLLFTTLTHNTQPLHLDAEFGRSSIHGSIIVNSMFTLSFVVGVSVSDLTLGTTLGNLGYEQITFPAPVRIGDTLRGVTEVVEKRESNSNPSRGIVWFEHRGYNQKGECVCKAKRVALMLRS</sequence>
<dbReference type="SUPFAM" id="SSF54637">
    <property type="entry name" value="Thioesterase/thiol ester dehydrase-isomerase"/>
    <property type="match status" value="1"/>
</dbReference>
<reference evidence="3" key="2">
    <citation type="submission" date="2020-08" db="EMBL/GenBank/DDBJ databases">
        <title>The Agave Microbiome: Exploring the role of microbial communities in plant adaptations to desert environments.</title>
        <authorList>
            <person name="Partida-Martinez L.P."/>
        </authorList>
    </citation>
    <scope>NUCLEOTIDE SEQUENCE [LARGE SCALE GENOMIC DNA]</scope>
    <source>
        <strain evidence="3">AT2.8</strain>
    </source>
</reference>
<dbReference type="Pfam" id="PF01575">
    <property type="entry name" value="MaoC_dehydratas"/>
    <property type="match status" value="1"/>
</dbReference>
<evidence type="ECO:0000259" key="1">
    <source>
        <dbReference type="Pfam" id="PF01575"/>
    </source>
</evidence>
<dbReference type="PANTHER" id="PTHR43664">
    <property type="entry name" value="MONOAMINE OXIDASE-RELATED"/>
    <property type="match status" value="1"/>
</dbReference>
<gene>
    <name evidence="2" type="ORF">F4694_001005</name>
</gene>
<accession>A0A852T7S3</accession>
<organism evidence="2 3">
    <name type="scientific">Neobacillus niacini</name>
    <dbReference type="NCBI Taxonomy" id="86668"/>
    <lineage>
        <taxon>Bacteria</taxon>
        <taxon>Bacillati</taxon>
        <taxon>Bacillota</taxon>
        <taxon>Bacilli</taxon>
        <taxon>Bacillales</taxon>
        <taxon>Bacillaceae</taxon>
        <taxon>Neobacillus</taxon>
    </lineage>
</organism>
<dbReference type="Proteomes" id="UP000548423">
    <property type="component" value="Unassembled WGS sequence"/>
</dbReference>
<comment type="caution">
    <text evidence="2">The sequence shown here is derived from an EMBL/GenBank/DDBJ whole genome shotgun (WGS) entry which is preliminary data.</text>
</comment>
<proteinExistence type="predicted"/>
<evidence type="ECO:0000313" key="2">
    <source>
        <dbReference type="EMBL" id="NYE04261.1"/>
    </source>
</evidence>
<dbReference type="InterPro" id="IPR002539">
    <property type="entry name" value="MaoC-like_dom"/>
</dbReference>
<dbReference type="EMBL" id="JACCBX010000002">
    <property type="protein sequence ID" value="NYE04261.1"/>
    <property type="molecule type" value="Genomic_DNA"/>
</dbReference>